<dbReference type="Pfam" id="PF07679">
    <property type="entry name" value="I-set"/>
    <property type="match status" value="4"/>
</dbReference>
<dbReference type="PANTHER" id="PTHR47633:SF4">
    <property type="entry name" value="MYOPALLADIN ISOFORM X1"/>
    <property type="match status" value="1"/>
</dbReference>
<evidence type="ECO:0000313" key="2">
    <source>
        <dbReference type="EMBL" id="KRX97619.1"/>
    </source>
</evidence>
<dbReference type="InterPro" id="IPR003598">
    <property type="entry name" value="Ig_sub2"/>
</dbReference>
<comment type="caution">
    <text evidence="2">The sequence shown here is derived from an EMBL/GenBank/DDBJ whole genome shotgun (WGS) entry which is preliminary data.</text>
</comment>
<feature type="domain" description="Ig-like" evidence="1">
    <location>
        <begin position="88"/>
        <end position="178"/>
    </location>
</feature>
<dbReference type="Proteomes" id="UP000054815">
    <property type="component" value="Unassembled WGS sequence"/>
</dbReference>
<dbReference type="InterPro" id="IPR003599">
    <property type="entry name" value="Ig_sub"/>
</dbReference>
<dbReference type="SMART" id="SM00408">
    <property type="entry name" value="IGc2"/>
    <property type="match status" value="2"/>
</dbReference>
<dbReference type="Gene3D" id="2.60.40.10">
    <property type="entry name" value="Immunoglobulins"/>
    <property type="match status" value="6"/>
</dbReference>
<dbReference type="EMBL" id="JYDU01000029">
    <property type="protein sequence ID" value="KRX97619.1"/>
    <property type="molecule type" value="Genomic_DNA"/>
</dbReference>
<feature type="domain" description="Ig-like" evidence="1">
    <location>
        <begin position="552"/>
        <end position="645"/>
    </location>
</feature>
<dbReference type="SUPFAM" id="SSF48726">
    <property type="entry name" value="Immunoglobulin"/>
    <property type="match status" value="6"/>
</dbReference>
<dbReference type="CDD" id="cd00096">
    <property type="entry name" value="Ig"/>
    <property type="match status" value="1"/>
</dbReference>
<sequence>MQHDFGFVSLCINPTYHEDSGVYVCRASNRVGVAESSAEICCAGDDSIELRTQHADSLQRIQRIEGQEVHIGPYMEDRPEEVMSIEKPRFTKHLNNAQISEGQTAHFDARLLPFNDPKLSVNWFRNGLPLPNGHRFRLINDFGYICLDVLYAYPEDSGIYTVVAQNELGEATSEAELHVVGHKSIYLESQHPDGMNRIQKLERQTEIPLHEGIDRISEHSPVLKNQLRDLTLREGSNLHLEVRVEPVNDPTMQVEWFVNGRPLLTGSRSQMTFDFGYVALDLKSLIAEDSGEYIVLIRNQHGEVTSRCTVAVEAKDSVLTEVQNVESFERIKALETEKPRQIQESESLPQSAPVFAKVLSPASITLPEGSSLHLEGEIRPISKQAVICGTQHPNSYEQILRIEAPKQNREEVDEEQPDAPYFVKELPNEIAITEGQAVHLECIAQPKSDANRSVDWYFNGQPLKMGHRFQFSHDFGHLVLNLLYAYPEDSGDYMCIIRNENGEARSVCKLQCQGKKSMVLETYHPDALRQIEELERPTPVQEQLDEHCTEKPEFLNSFPEQTEPLLEGQAFHVKSFIRPINDPNLTVEWFHNDKPLLASHRFQTKHDINFVSLDILQVYPEDSGLYTCRARNKNGTAENSPLKMGSRFHTCNDFGFVSLEIDPVFPEDGGVYTCRALNEKGEAFTSIKIDCKRK</sequence>
<feature type="domain" description="Ig-like" evidence="1">
    <location>
        <begin position="221"/>
        <end position="311"/>
    </location>
</feature>
<dbReference type="InterPro" id="IPR007110">
    <property type="entry name" value="Ig-like_dom"/>
</dbReference>
<evidence type="ECO:0000259" key="1">
    <source>
        <dbReference type="PROSITE" id="PS50835"/>
    </source>
</evidence>
<evidence type="ECO:0000313" key="3">
    <source>
        <dbReference type="Proteomes" id="UP000054815"/>
    </source>
</evidence>
<accession>A0A0V0YBH0</accession>
<dbReference type="InterPro" id="IPR036179">
    <property type="entry name" value="Ig-like_dom_sf"/>
</dbReference>
<dbReference type="FunFam" id="2.60.40.10:FF:000119">
    <property type="entry name" value="Sallimus, isoform P"/>
    <property type="match status" value="3"/>
</dbReference>
<dbReference type="PROSITE" id="PS50835">
    <property type="entry name" value="IG_LIKE"/>
    <property type="match status" value="4"/>
</dbReference>
<proteinExistence type="predicted"/>
<organism evidence="2 3">
    <name type="scientific">Trichinella pseudospiralis</name>
    <name type="common">Parasitic roundworm</name>
    <dbReference type="NCBI Taxonomy" id="6337"/>
    <lineage>
        <taxon>Eukaryota</taxon>
        <taxon>Metazoa</taxon>
        <taxon>Ecdysozoa</taxon>
        <taxon>Nematoda</taxon>
        <taxon>Enoplea</taxon>
        <taxon>Dorylaimia</taxon>
        <taxon>Trichinellida</taxon>
        <taxon>Trichinellidae</taxon>
        <taxon>Trichinella</taxon>
    </lineage>
</organism>
<dbReference type="InterPro" id="IPR013783">
    <property type="entry name" value="Ig-like_fold"/>
</dbReference>
<dbReference type="PANTHER" id="PTHR47633">
    <property type="entry name" value="IMMUNOGLOBULIN"/>
    <property type="match status" value="1"/>
</dbReference>
<gene>
    <name evidence="2" type="primary">sls</name>
    <name evidence="2" type="ORF">T4E_7504</name>
</gene>
<name>A0A0V0YBH0_TRIPS</name>
<feature type="domain" description="Ig-like" evidence="1">
    <location>
        <begin position="420"/>
        <end position="511"/>
    </location>
</feature>
<dbReference type="STRING" id="6337.A0A0V0YBH0"/>
<dbReference type="FunFam" id="2.60.40.10:FF:000962">
    <property type="entry name" value="titin isoform X1"/>
    <property type="match status" value="1"/>
</dbReference>
<reference evidence="2 3" key="1">
    <citation type="submission" date="2015-01" db="EMBL/GenBank/DDBJ databases">
        <title>Evolution of Trichinella species and genotypes.</title>
        <authorList>
            <person name="Korhonen P.K."/>
            <person name="Edoardo P."/>
            <person name="Giuseppe L.R."/>
            <person name="Gasser R.B."/>
        </authorList>
    </citation>
    <scope>NUCLEOTIDE SEQUENCE [LARGE SCALE GENOMIC DNA]</scope>
    <source>
        <strain evidence="2">ISS141</strain>
    </source>
</reference>
<dbReference type="SMART" id="SM00409">
    <property type="entry name" value="IG"/>
    <property type="match status" value="4"/>
</dbReference>
<dbReference type="AlphaFoldDB" id="A0A0V0YBH0"/>
<dbReference type="InterPro" id="IPR013098">
    <property type="entry name" value="Ig_I-set"/>
</dbReference>
<protein>
    <submittedName>
        <fullName evidence="2">Titin</fullName>
    </submittedName>
</protein>